<evidence type="ECO:0000256" key="4">
    <source>
        <dbReference type="ARBA" id="ARBA00022737"/>
    </source>
</evidence>
<reference evidence="9" key="1">
    <citation type="submission" date="2022-02" db="EMBL/GenBank/DDBJ databases">
        <authorList>
            <person name="King R."/>
        </authorList>
    </citation>
    <scope>NUCLEOTIDE SEQUENCE</scope>
</reference>
<evidence type="ECO:0000259" key="8">
    <source>
        <dbReference type="PROSITE" id="PS51873"/>
    </source>
</evidence>
<dbReference type="PANTHER" id="PTHR22770:SF35">
    <property type="entry name" value="RANBP-TYPE AND C3HC4-TYPE ZINC FINGER-CONTAINING PROTEIN 1"/>
    <property type="match status" value="1"/>
</dbReference>
<keyword evidence="5" id="KW-0863">Zinc-finger</keyword>
<comment type="pathway">
    <text evidence="1">Protein modification; protein ubiquitination.</text>
</comment>
<name>A0A9P0NPD8_APHGO</name>
<sequence length="229" mass="25926">MFTVQLLLIIFLFSIFGGLDDFVLFRLCLQMTIDHSKAEQVECPYIDDRYSCTGVLQHREIKKILDSDEKYERFLQRSVERARQLLAKEHNGGSFQCRRPDCPGWCLIYDKNNVLEFKCPVCGTVTCVRCGSIHTQGRGCKKLIETNDDDCTLENLIDRGDAMLCPGCNTVLSKQQGCDWIKCAVCFMEICWATKGPRWGPKGKGDTTGGCKCGIPPGRKCHTDCKYCH</sequence>
<evidence type="ECO:0000313" key="9">
    <source>
        <dbReference type="EMBL" id="CAH1731385.1"/>
    </source>
</evidence>
<dbReference type="InterPro" id="IPR044066">
    <property type="entry name" value="TRIAD_supradom"/>
</dbReference>
<evidence type="ECO:0000256" key="6">
    <source>
        <dbReference type="ARBA" id="ARBA00022786"/>
    </source>
</evidence>
<dbReference type="GO" id="GO:0097039">
    <property type="term" value="P:protein linear polyubiquitination"/>
    <property type="evidence" value="ECO:0007669"/>
    <property type="project" value="TreeGrafter"/>
</dbReference>
<keyword evidence="2" id="KW-0808">Transferase</keyword>
<dbReference type="AlphaFoldDB" id="A0A9P0NPD8"/>
<feature type="domain" description="RING-type" evidence="8">
    <location>
        <begin position="1"/>
        <end position="225"/>
    </location>
</feature>
<evidence type="ECO:0000256" key="1">
    <source>
        <dbReference type="ARBA" id="ARBA00004906"/>
    </source>
</evidence>
<reference evidence="9" key="2">
    <citation type="submission" date="2022-10" db="EMBL/GenBank/DDBJ databases">
        <authorList>
            <consortium name="ENA_rothamsted_submissions"/>
            <consortium name="culmorum"/>
            <person name="King R."/>
        </authorList>
    </citation>
    <scope>NUCLEOTIDE SEQUENCE</scope>
</reference>
<keyword evidence="4" id="KW-0677">Repeat</keyword>
<dbReference type="GO" id="GO:0004842">
    <property type="term" value="F:ubiquitin-protein transferase activity"/>
    <property type="evidence" value="ECO:0007669"/>
    <property type="project" value="TreeGrafter"/>
</dbReference>
<organism evidence="9 10">
    <name type="scientific">Aphis gossypii</name>
    <name type="common">Cotton aphid</name>
    <dbReference type="NCBI Taxonomy" id="80765"/>
    <lineage>
        <taxon>Eukaryota</taxon>
        <taxon>Metazoa</taxon>
        <taxon>Ecdysozoa</taxon>
        <taxon>Arthropoda</taxon>
        <taxon>Hexapoda</taxon>
        <taxon>Insecta</taxon>
        <taxon>Pterygota</taxon>
        <taxon>Neoptera</taxon>
        <taxon>Paraneoptera</taxon>
        <taxon>Hemiptera</taxon>
        <taxon>Sternorrhyncha</taxon>
        <taxon>Aphidomorpha</taxon>
        <taxon>Aphidoidea</taxon>
        <taxon>Aphididae</taxon>
        <taxon>Aphidini</taxon>
        <taxon>Aphis</taxon>
        <taxon>Aphis</taxon>
    </lineage>
</organism>
<dbReference type="GO" id="GO:0071797">
    <property type="term" value="C:LUBAC complex"/>
    <property type="evidence" value="ECO:0007669"/>
    <property type="project" value="TreeGrafter"/>
</dbReference>
<dbReference type="GO" id="GO:0043130">
    <property type="term" value="F:ubiquitin binding"/>
    <property type="evidence" value="ECO:0007669"/>
    <property type="project" value="TreeGrafter"/>
</dbReference>
<dbReference type="EMBL" id="OU899036">
    <property type="protein sequence ID" value="CAH1731385.1"/>
    <property type="molecule type" value="Genomic_DNA"/>
</dbReference>
<dbReference type="GO" id="GO:0043123">
    <property type="term" value="P:positive regulation of canonical NF-kappaB signal transduction"/>
    <property type="evidence" value="ECO:0007669"/>
    <property type="project" value="TreeGrafter"/>
</dbReference>
<gene>
    <name evidence="9" type="ORF">APHIGO_LOCUS8104</name>
</gene>
<dbReference type="PROSITE" id="PS51873">
    <property type="entry name" value="TRIAD"/>
    <property type="match status" value="1"/>
</dbReference>
<accession>A0A9P0NPD8</accession>
<dbReference type="NCBIfam" id="TIGR01053">
    <property type="entry name" value="LSD1"/>
    <property type="match status" value="1"/>
</dbReference>
<keyword evidence="6" id="KW-0833">Ubl conjugation pathway</keyword>
<evidence type="ECO:0000256" key="7">
    <source>
        <dbReference type="ARBA" id="ARBA00022833"/>
    </source>
</evidence>
<evidence type="ECO:0000256" key="3">
    <source>
        <dbReference type="ARBA" id="ARBA00022723"/>
    </source>
</evidence>
<keyword evidence="10" id="KW-1185">Reference proteome</keyword>
<evidence type="ECO:0000256" key="5">
    <source>
        <dbReference type="ARBA" id="ARBA00022771"/>
    </source>
</evidence>
<dbReference type="SUPFAM" id="SSF57850">
    <property type="entry name" value="RING/U-box"/>
    <property type="match status" value="2"/>
</dbReference>
<keyword evidence="3" id="KW-0479">Metal-binding</keyword>
<proteinExistence type="predicted"/>
<dbReference type="GO" id="GO:0008270">
    <property type="term" value="F:zinc ion binding"/>
    <property type="evidence" value="ECO:0007669"/>
    <property type="project" value="UniProtKB-KW"/>
</dbReference>
<protein>
    <recommendedName>
        <fullName evidence="8">RING-type domain-containing protein</fullName>
    </recommendedName>
</protein>
<evidence type="ECO:0000256" key="2">
    <source>
        <dbReference type="ARBA" id="ARBA00022679"/>
    </source>
</evidence>
<dbReference type="GO" id="GO:0043161">
    <property type="term" value="P:proteasome-mediated ubiquitin-dependent protein catabolic process"/>
    <property type="evidence" value="ECO:0007669"/>
    <property type="project" value="TreeGrafter"/>
</dbReference>
<dbReference type="Proteomes" id="UP001154329">
    <property type="component" value="Chromosome 3"/>
</dbReference>
<evidence type="ECO:0000313" key="10">
    <source>
        <dbReference type="Proteomes" id="UP001154329"/>
    </source>
</evidence>
<keyword evidence="7" id="KW-0862">Zinc</keyword>
<dbReference type="InterPro" id="IPR051628">
    <property type="entry name" value="LUBAC_E3_Ligases"/>
</dbReference>
<dbReference type="PANTHER" id="PTHR22770">
    <property type="entry name" value="UBIQUITIN CONJUGATING ENZYME 7 INTERACTING PROTEIN-RELATED"/>
    <property type="match status" value="1"/>
</dbReference>